<evidence type="ECO:0000313" key="2">
    <source>
        <dbReference type="EMBL" id="KAK3712333.1"/>
    </source>
</evidence>
<proteinExistence type="predicted"/>
<keyword evidence="3" id="KW-1185">Reference proteome</keyword>
<dbReference type="EMBL" id="JAWDGP010007584">
    <property type="protein sequence ID" value="KAK3712333.1"/>
    <property type="molecule type" value="Genomic_DNA"/>
</dbReference>
<organism evidence="2 3">
    <name type="scientific">Elysia crispata</name>
    <name type="common">lettuce slug</name>
    <dbReference type="NCBI Taxonomy" id="231223"/>
    <lineage>
        <taxon>Eukaryota</taxon>
        <taxon>Metazoa</taxon>
        <taxon>Spiralia</taxon>
        <taxon>Lophotrochozoa</taxon>
        <taxon>Mollusca</taxon>
        <taxon>Gastropoda</taxon>
        <taxon>Heterobranchia</taxon>
        <taxon>Euthyneura</taxon>
        <taxon>Panpulmonata</taxon>
        <taxon>Sacoglossa</taxon>
        <taxon>Placobranchoidea</taxon>
        <taxon>Plakobranchidae</taxon>
        <taxon>Elysia</taxon>
    </lineage>
</organism>
<comment type="caution">
    <text evidence="2">The sequence shown here is derived from an EMBL/GenBank/DDBJ whole genome shotgun (WGS) entry which is preliminary data.</text>
</comment>
<feature type="region of interest" description="Disordered" evidence="1">
    <location>
        <begin position="1"/>
        <end position="21"/>
    </location>
</feature>
<evidence type="ECO:0000313" key="3">
    <source>
        <dbReference type="Proteomes" id="UP001283361"/>
    </source>
</evidence>
<dbReference type="AlphaFoldDB" id="A0AAE0XU65"/>
<dbReference type="Proteomes" id="UP001283361">
    <property type="component" value="Unassembled WGS sequence"/>
</dbReference>
<feature type="compositionally biased region" description="Basic and acidic residues" evidence="1">
    <location>
        <begin position="99"/>
        <end position="115"/>
    </location>
</feature>
<accession>A0AAE0XU65</accession>
<evidence type="ECO:0000256" key="1">
    <source>
        <dbReference type="SAM" id="MobiDB-lite"/>
    </source>
</evidence>
<reference evidence="2" key="1">
    <citation type="journal article" date="2023" name="G3 (Bethesda)">
        <title>A reference genome for the long-term kleptoplast-retaining sea slug Elysia crispata morphotype clarki.</title>
        <authorList>
            <person name="Eastman K.E."/>
            <person name="Pendleton A.L."/>
            <person name="Shaikh M.A."/>
            <person name="Suttiyut T."/>
            <person name="Ogas R."/>
            <person name="Tomko P."/>
            <person name="Gavelis G."/>
            <person name="Widhalm J.R."/>
            <person name="Wisecaver J.H."/>
        </authorList>
    </citation>
    <scope>NUCLEOTIDE SEQUENCE</scope>
    <source>
        <strain evidence="2">ECLA1</strain>
    </source>
</reference>
<feature type="compositionally biased region" description="Basic residues" evidence="1">
    <location>
        <begin position="87"/>
        <end position="98"/>
    </location>
</feature>
<sequence length="115" mass="13037">MNTVQPPRCAPPTGWMERTPRGRYTGDQVLNLWDIYTRCDRSLTGFCGLSGYINKPAVDRFIHLSAAASAPPYSMVGSSLTAVRSTRSLHSHKKKIEKRGREGIRDYNLKKDRRI</sequence>
<gene>
    <name evidence="2" type="ORF">RRG08_002664</name>
</gene>
<feature type="region of interest" description="Disordered" evidence="1">
    <location>
        <begin position="87"/>
        <end position="115"/>
    </location>
</feature>
<name>A0AAE0XU65_9GAST</name>
<protein>
    <submittedName>
        <fullName evidence="2">Uncharacterized protein</fullName>
    </submittedName>
</protein>